<comment type="subcellular location">
    <subcellularLocation>
        <location evidence="2">Secreted</location>
        <location evidence="2">Extracellular space</location>
    </subcellularLocation>
</comment>
<dbReference type="Proteomes" id="UP000310158">
    <property type="component" value="Unassembled WGS sequence"/>
</dbReference>
<feature type="active site" description="Charge relay system" evidence="9">
    <location>
        <position position="484"/>
    </location>
</feature>
<keyword evidence="5 9" id="KW-0378">Hydrolase</keyword>
<evidence type="ECO:0000256" key="6">
    <source>
        <dbReference type="ARBA" id="ARBA00022825"/>
    </source>
</evidence>
<feature type="active site" description="Charge relay system" evidence="9">
    <location>
        <position position="288"/>
    </location>
</feature>
<dbReference type="CDD" id="cd11377">
    <property type="entry name" value="Pro-peptidase_S53"/>
    <property type="match status" value="1"/>
</dbReference>
<keyword evidence="8" id="KW-0865">Zymogen</keyword>
<organism evidence="12 13">
    <name type="scientific">Bondarzewia mesenterica</name>
    <dbReference type="NCBI Taxonomy" id="1095465"/>
    <lineage>
        <taxon>Eukaryota</taxon>
        <taxon>Fungi</taxon>
        <taxon>Dikarya</taxon>
        <taxon>Basidiomycota</taxon>
        <taxon>Agaricomycotina</taxon>
        <taxon>Agaricomycetes</taxon>
        <taxon>Russulales</taxon>
        <taxon>Bondarzewiaceae</taxon>
        <taxon>Bondarzewia</taxon>
    </lineage>
</organism>
<evidence type="ECO:0000256" key="7">
    <source>
        <dbReference type="ARBA" id="ARBA00022837"/>
    </source>
</evidence>
<evidence type="ECO:0000256" key="5">
    <source>
        <dbReference type="ARBA" id="ARBA00022801"/>
    </source>
</evidence>
<evidence type="ECO:0000256" key="2">
    <source>
        <dbReference type="ARBA" id="ARBA00004239"/>
    </source>
</evidence>
<dbReference type="GO" id="GO:0006508">
    <property type="term" value="P:proteolysis"/>
    <property type="evidence" value="ECO:0007669"/>
    <property type="project" value="UniProtKB-KW"/>
</dbReference>
<sequence length="589" mass="61395">MIFKALVLTSILALVGATPFVREMRLHEKRDGVPRGFVEKAAAPPGQMLTIRLALVQSDPKGLEDALYAVSTPSSDLYGQFLTKQEVEKFVAPSPDSVNLVNDWLAENGLKATPASPSGDWLQINISVEKANEMFDAEFTTFTHEGTGEDTVRTLAYSIPAALQGHLDFVHPTTTFPVQLNRAPLMTIPVPLTQSAAGNLSSAAVPASCAGTITPACLQALYGIPKTRATQSSNVLGVSGFIDQFANAADLRTFLTNFRPDLPSTTTFTLQTLDGGQNPQSSSQAGIEADLDTQYTIGIASGVPTVFISVGDNTNDGVFGFLDIINFLLSESNPPHVLTTSYGANENEIPSSLANNLCNAYAQLGARGTSILFSSGDGGVSGSQAGSCTNFVPTFPSGCPFLTSVGATTSVPETAASFSSGGFSNIFTTPSYQSAAVSAYLTRLGNTNSGKFNRAGRGFPDIAAMGDNVEIVNAGNFGLVAGTSCSSPIFASVISLLNDELIAAGKAPLGFLNPFLYSTGASALNVITTGSNPGCGTDGFPASAGWDPVCHSYRLIVSGYNLLIPLPQRHQVTGLGTPNFAKLRAAVGL</sequence>
<dbReference type="GO" id="GO:0004252">
    <property type="term" value="F:serine-type endopeptidase activity"/>
    <property type="evidence" value="ECO:0007669"/>
    <property type="project" value="UniProtKB-UniRule"/>
</dbReference>
<evidence type="ECO:0000256" key="3">
    <source>
        <dbReference type="ARBA" id="ARBA00022670"/>
    </source>
</evidence>
<feature type="signal peptide" evidence="10">
    <location>
        <begin position="1"/>
        <end position="17"/>
    </location>
</feature>
<reference evidence="12 13" key="1">
    <citation type="submission" date="2019-02" db="EMBL/GenBank/DDBJ databases">
        <title>Genome sequencing of the rare red list fungi Bondarzewia mesenterica.</title>
        <authorList>
            <person name="Buettner E."/>
            <person name="Kellner H."/>
        </authorList>
    </citation>
    <scope>NUCLEOTIDE SEQUENCE [LARGE SCALE GENOMIC DNA]</scope>
    <source>
        <strain evidence="12 13">DSM 108281</strain>
    </source>
</reference>
<gene>
    <name evidence="12" type="ORF">EW146_g8306</name>
</gene>
<keyword evidence="7" id="KW-0106">Calcium</keyword>
<dbReference type="SUPFAM" id="SSF52743">
    <property type="entry name" value="Subtilisin-like"/>
    <property type="match status" value="1"/>
</dbReference>
<dbReference type="Gene3D" id="3.40.50.200">
    <property type="entry name" value="Peptidase S8/S53 domain"/>
    <property type="match status" value="1"/>
</dbReference>
<dbReference type="Pfam" id="PF09286">
    <property type="entry name" value="Pro-kuma_activ"/>
    <property type="match status" value="1"/>
</dbReference>
<accession>A0A4S4LH95</accession>
<keyword evidence="10" id="KW-0732">Signal</keyword>
<dbReference type="PANTHER" id="PTHR14218">
    <property type="entry name" value="PROTEASE S8 TRIPEPTIDYL PEPTIDASE I CLN2"/>
    <property type="match status" value="1"/>
</dbReference>
<dbReference type="EMBL" id="SGPL01000558">
    <property type="protein sequence ID" value="THH10648.1"/>
    <property type="molecule type" value="Genomic_DNA"/>
</dbReference>
<evidence type="ECO:0000313" key="12">
    <source>
        <dbReference type="EMBL" id="THH10648.1"/>
    </source>
</evidence>
<dbReference type="InterPro" id="IPR050819">
    <property type="entry name" value="Tripeptidyl-peptidase_I"/>
</dbReference>
<evidence type="ECO:0000256" key="1">
    <source>
        <dbReference type="ARBA" id="ARBA00001913"/>
    </source>
</evidence>
<keyword evidence="6 9" id="KW-0720">Serine protease</keyword>
<feature type="active site" description="Charge relay system" evidence="9">
    <location>
        <position position="292"/>
    </location>
</feature>
<evidence type="ECO:0000256" key="9">
    <source>
        <dbReference type="PROSITE-ProRule" id="PRU01032"/>
    </source>
</evidence>
<dbReference type="GO" id="GO:0005576">
    <property type="term" value="C:extracellular region"/>
    <property type="evidence" value="ECO:0007669"/>
    <property type="project" value="UniProtKB-SubCell"/>
</dbReference>
<feature type="domain" description="Peptidase S53" evidence="11">
    <location>
        <begin position="212"/>
        <end position="589"/>
    </location>
</feature>
<dbReference type="GO" id="GO:0046872">
    <property type="term" value="F:metal ion binding"/>
    <property type="evidence" value="ECO:0007669"/>
    <property type="project" value="UniProtKB-KW"/>
</dbReference>
<keyword evidence="13" id="KW-1185">Reference proteome</keyword>
<dbReference type="PROSITE" id="PS51695">
    <property type="entry name" value="SEDOLISIN"/>
    <property type="match status" value="1"/>
</dbReference>
<feature type="chain" id="PRO_5020958622" description="Peptidase S53 domain-containing protein" evidence="10">
    <location>
        <begin position="18"/>
        <end position="589"/>
    </location>
</feature>
<comment type="caution">
    <text evidence="12">The sequence shown here is derived from an EMBL/GenBank/DDBJ whole genome shotgun (WGS) entry which is preliminary data.</text>
</comment>
<protein>
    <recommendedName>
        <fullName evidence="11">Peptidase S53 domain-containing protein</fullName>
    </recommendedName>
</protein>
<dbReference type="InterPro" id="IPR015366">
    <property type="entry name" value="S53_propep"/>
</dbReference>
<evidence type="ECO:0000259" key="11">
    <source>
        <dbReference type="PROSITE" id="PS51695"/>
    </source>
</evidence>
<evidence type="ECO:0000256" key="8">
    <source>
        <dbReference type="ARBA" id="ARBA00023145"/>
    </source>
</evidence>
<keyword evidence="4" id="KW-0479">Metal-binding</keyword>
<keyword evidence="3 9" id="KW-0645">Protease</keyword>
<dbReference type="InterPro" id="IPR030400">
    <property type="entry name" value="Sedolisin_dom"/>
</dbReference>
<dbReference type="PANTHER" id="PTHR14218:SF15">
    <property type="entry name" value="TRIPEPTIDYL-PEPTIDASE 1"/>
    <property type="match status" value="1"/>
</dbReference>
<dbReference type="OrthoDB" id="409122at2759"/>
<name>A0A4S4LH95_9AGAM</name>
<evidence type="ECO:0000313" key="13">
    <source>
        <dbReference type="Proteomes" id="UP000310158"/>
    </source>
</evidence>
<dbReference type="InterPro" id="IPR036852">
    <property type="entry name" value="Peptidase_S8/S53_dom_sf"/>
</dbReference>
<dbReference type="SUPFAM" id="SSF54897">
    <property type="entry name" value="Protease propeptides/inhibitors"/>
    <property type="match status" value="1"/>
</dbReference>
<comment type="cofactor">
    <cofactor evidence="1">
        <name>Ca(2+)</name>
        <dbReference type="ChEBI" id="CHEBI:29108"/>
    </cofactor>
</comment>
<proteinExistence type="predicted"/>
<evidence type="ECO:0000256" key="4">
    <source>
        <dbReference type="ARBA" id="ARBA00022723"/>
    </source>
</evidence>
<evidence type="ECO:0000256" key="10">
    <source>
        <dbReference type="SAM" id="SignalP"/>
    </source>
</evidence>
<dbReference type="AlphaFoldDB" id="A0A4S4LH95"/>
<dbReference type="GO" id="GO:0008240">
    <property type="term" value="F:tripeptidyl-peptidase activity"/>
    <property type="evidence" value="ECO:0007669"/>
    <property type="project" value="UniProtKB-EC"/>
</dbReference>
<dbReference type="SMART" id="SM00944">
    <property type="entry name" value="Pro-kuma_activ"/>
    <property type="match status" value="1"/>
</dbReference>
<dbReference type="CDD" id="cd04056">
    <property type="entry name" value="Peptidases_S53"/>
    <property type="match status" value="1"/>
</dbReference>
<comment type="caution">
    <text evidence="9">Lacks conserved residue(s) required for the propagation of feature annotation.</text>
</comment>